<dbReference type="OrthoDB" id="5197973at2"/>
<protein>
    <submittedName>
        <fullName evidence="1">Uncharacterized protein</fullName>
    </submittedName>
</protein>
<keyword evidence="2" id="KW-1185">Reference proteome</keyword>
<dbReference type="Proteomes" id="UP000295345">
    <property type="component" value="Unassembled WGS sequence"/>
</dbReference>
<dbReference type="EMBL" id="SMKI01000052">
    <property type="protein sequence ID" value="TDC77511.1"/>
    <property type="molecule type" value="Genomic_DNA"/>
</dbReference>
<evidence type="ECO:0000313" key="2">
    <source>
        <dbReference type="Proteomes" id="UP000295345"/>
    </source>
</evidence>
<sequence>MDLSLTRTSETATADRPWLASRHGLDAPISITIDVPLLSAGVHYGPSPTLPGRSLMFSGIPLARVSGSGLYGR</sequence>
<organism evidence="1 2">
    <name type="scientific">Streptomyces hainanensis</name>
    <dbReference type="NCBI Taxonomy" id="402648"/>
    <lineage>
        <taxon>Bacteria</taxon>
        <taxon>Bacillati</taxon>
        <taxon>Actinomycetota</taxon>
        <taxon>Actinomycetes</taxon>
        <taxon>Kitasatosporales</taxon>
        <taxon>Streptomycetaceae</taxon>
        <taxon>Streptomyces</taxon>
    </lineage>
</organism>
<dbReference type="AlphaFoldDB" id="A0A4R4TID3"/>
<accession>A0A4R4TID3</accession>
<comment type="caution">
    <text evidence="1">The sequence shown here is derived from an EMBL/GenBank/DDBJ whole genome shotgun (WGS) entry which is preliminary data.</text>
</comment>
<evidence type="ECO:0000313" key="1">
    <source>
        <dbReference type="EMBL" id="TDC77511.1"/>
    </source>
</evidence>
<reference evidence="1 2" key="1">
    <citation type="submission" date="2019-03" db="EMBL/GenBank/DDBJ databases">
        <title>Draft genome sequences of novel Actinobacteria.</title>
        <authorList>
            <person name="Sahin N."/>
            <person name="Ay H."/>
            <person name="Saygin H."/>
        </authorList>
    </citation>
    <scope>NUCLEOTIDE SEQUENCE [LARGE SCALE GENOMIC DNA]</scope>
    <source>
        <strain evidence="1 2">DSM 41900</strain>
    </source>
</reference>
<name>A0A4R4TID3_9ACTN</name>
<proteinExistence type="predicted"/>
<gene>
    <name evidence="1" type="ORF">E1283_07175</name>
</gene>
<dbReference type="RefSeq" id="WP_132817053.1">
    <property type="nucleotide sequence ID" value="NZ_SMKI01000052.1"/>
</dbReference>